<sequence>MDSICLIIISIILFLLLLPVMFKDKSHPAIVGPYLSELEYSEIFFKNRHEDLQLSGMLILPEGEGPFPTVIIIHGTGTSRRNSVWYLSVAKHLQHHGIAVLLPDKRGSEKSEGEWLGASFEELATDTISAIEFVKHQQMFTYSTIGLIGMSQGGWITPVVATKTDDVSFIVSMSGATVTTDEQLLHEGINNIAPYTYTFIAKLIAPIMTNILKKKNYLIAYMGFDPIPYWKRIHVPVFFDFGEDDENVPVDASINRLKEKNLNHFKVKIYADGGHAIRDILTNKVNEEYLHDLVS</sequence>
<reference evidence="3" key="1">
    <citation type="journal article" date="2015" name="Nature">
        <title>Complex archaea that bridge the gap between prokaryotes and eukaryotes.</title>
        <authorList>
            <person name="Spang A."/>
            <person name="Saw J.H."/>
            <person name="Jorgensen S.L."/>
            <person name="Zaremba-Niedzwiedzka K."/>
            <person name="Martijn J."/>
            <person name="Lind A.E."/>
            <person name="van Eijk R."/>
            <person name="Schleper C."/>
            <person name="Guy L."/>
            <person name="Ettema T.J."/>
        </authorList>
    </citation>
    <scope>NUCLEOTIDE SEQUENCE</scope>
</reference>
<dbReference type="PANTHER" id="PTHR43265">
    <property type="entry name" value="ESTERASE ESTD"/>
    <property type="match status" value="1"/>
</dbReference>
<comment type="caution">
    <text evidence="3">The sequence shown here is derived from an EMBL/GenBank/DDBJ whole genome shotgun (WGS) entry which is preliminary data.</text>
</comment>
<dbReference type="PANTHER" id="PTHR43265:SF1">
    <property type="entry name" value="ESTERASE ESTD"/>
    <property type="match status" value="1"/>
</dbReference>
<dbReference type="Pfam" id="PF08840">
    <property type="entry name" value="BAAT_C"/>
    <property type="match status" value="1"/>
</dbReference>
<dbReference type="SUPFAM" id="SSF53474">
    <property type="entry name" value="alpha/beta-Hydrolases"/>
    <property type="match status" value="1"/>
</dbReference>
<dbReference type="Gene3D" id="3.40.50.1820">
    <property type="entry name" value="alpha/beta hydrolase"/>
    <property type="match status" value="1"/>
</dbReference>
<proteinExistence type="predicted"/>
<dbReference type="EMBL" id="LAZR01046633">
    <property type="protein sequence ID" value="KKK96085.1"/>
    <property type="molecule type" value="Genomic_DNA"/>
</dbReference>
<feature type="domain" description="BAAT/Acyl-CoA thioester hydrolase C-terminal" evidence="2">
    <location>
        <begin position="130"/>
        <end position="278"/>
    </location>
</feature>
<dbReference type="GO" id="GO:0006508">
    <property type="term" value="P:proteolysis"/>
    <property type="evidence" value="ECO:0007669"/>
    <property type="project" value="InterPro"/>
</dbReference>
<gene>
    <name evidence="3" type="ORF">LCGC14_2666310</name>
</gene>
<evidence type="ECO:0000313" key="3">
    <source>
        <dbReference type="EMBL" id="KKK96085.1"/>
    </source>
</evidence>
<dbReference type="GO" id="GO:0004252">
    <property type="term" value="F:serine-type endopeptidase activity"/>
    <property type="evidence" value="ECO:0007669"/>
    <property type="project" value="InterPro"/>
</dbReference>
<dbReference type="InterPro" id="IPR053145">
    <property type="entry name" value="AB_hydrolase_Est10"/>
</dbReference>
<keyword evidence="1" id="KW-0378">Hydrolase</keyword>
<dbReference type="InterPro" id="IPR002471">
    <property type="entry name" value="Pept_S9_AS"/>
</dbReference>
<organism evidence="3">
    <name type="scientific">marine sediment metagenome</name>
    <dbReference type="NCBI Taxonomy" id="412755"/>
    <lineage>
        <taxon>unclassified sequences</taxon>
        <taxon>metagenomes</taxon>
        <taxon>ecological metagenomes</taxon>
    </lineage>
</organism>
<dbReference type="InterPro" id="IPR014940">
    <property type="entry name" value="BAAT_C"/>
</dbReference>
<evidence type="ECO:0000256" key="1">
    <source>
        <dbReference type="ARBA" id="ARBA00022801"/>
    </source>
</evidence>
<dbReference type="AlphaFoldDB" id="A0A0F9ACT5"/>
<name>A0A0F9ACT5_9ZZZZ</name>
<accession>A0A0F9ACT5</accession>
<dbReference type="PROSITE" id="PS00708">
    <property type="entry name" value="PRO_ENDOPEP_SER"/>
    <property type="match status" value="1"/>
</dbReference>
<dbReference type="InterPro" id="IPR029058">
    <property type="entry name" value="AB_hydrolase_fold"/>
</dbReference>
<protein>
    <recommendedName>
        <fullName evidence="2">BAAT/Acyl-CoA thioester hydrolase C-terminal domain-containing protein</fullName>
    </recommendedName>
</protein>
<dbReference type="GO" id="GO:0052689">
    <property type="term" value="F:carboxylic ester hydrolase activity"/>
    <property type="evidence" value="ECO:0007669"/>
    <property type="project" value="TreeGrafter"/>
</dbReference>
<evidence type="ECO:0000259" key="2">
    <source>
        <dbReference type="Pfam" id="PF08840"/>
    </source>
</evidence>